<keyword evidence="2" id="KW-1185">Reference proteome</keyword>
<gene>
    <name evidence="1" type="ORF">E4L98_28275</name>
</gene>
<organism evidence="1 2">
    <name type="scientific">Duganella callida</name>
    <dbReference type="NCBI Taxonomy" id="2561932"/>
    <lineage>
        <taxon>Bacteria</taxon>
        <taxon>Pseudomonadati</taxon>
        <taxon>Pseudomonadota</taxon>
        <taxon>Betaproteobacteria</taxon>
        <taxon>Burkholderiales</taxon>
        <taxon>Oxalobacteraceae</taxon>
        <taxon>Telluria group</taxon>
        <taxon>Duganella</taxon>
    </lineage>
</organism>
<evidence type="ECO:0000313" key="1">
    <source>
        <dbReference type="EMBL" id="TFW13841.1"/>
    </source>
</evidence>
<name>A0A4Y9S046_9BURK</name>
<dbReference type="Proteomes" id="UP000297729">
    <property type="component" value="Unassembled WGS sequence"/>
</dbReference>
<protein>
    <submittedName>
        <fullName evidence="1">Uncharacterized protein</fullName>
    </submittedName>
</protein>
<reference evidence="1 2" key="1">
    <citation type="submission" date="2019-03" db="EMBL/GenBank/DDBJ databases">
        <title>Draft Genome Sequence of Duganella callidus sp. nov., a Novel Duganella Species Isolated from Cultivated Soil.</title>
        <authorList>
            <person name="Raths R."/>
            <person name="Peta V."/>
            <person name="Bucking H."/>
        </authorList>
    </citation>
    <scope>NUCLEOTIDE SEQUENCE [LARGE SCALE GENOMIC DNA]</scope>
    <source>
        <strain evidence="1 2">DN04</strain>
    </source>
</reference>
<accession>A0A4Y9S046</accession>
<proteinExistence type="predicted"/>
<dbReference type="OrthoDB" id="8779316at2"/>
<dbReference type="AlphaFoldDB" id="A0A4Y9S046"/>
<comment type="caution">
    <text evidence="1">The sequence shown here is derived from an EMBL/GenBank/DDBJ whole genome shotgun (WGS) entry which is preliminary data.</text>
</comment>
<dbReference type="RefSeq" id="WP_135204874.1">
    <property type="nucleotide sequence ID" value="NZ_SPVG01000267.1"/>
</dbReference>
<evidence type="ECO:0000313" key="2">
    <source>
        <dbReference type="Proteomes" id="UP000297729"/>
    </source>
</evidence>
<sequence>MKICLSATPSRHTVKPSKTVFLNNTGHDLTLKFVTAEDLVLSAYTISNAISAAIDRIQLDGGDYYSCQGRNIALPADGAVVLTLAGGVLTMEVSSRAG</sequence>
<dbReference type="EMBL" id="SPVG01000267">
    <property type="protein sequence ID" value="TFW13841.1"/>
    <property type="molecule type" value="Genomic_DNA"/>
</dbReference>